<dbReference type="PANTHER" id="PTHR35807:SF1">
    <property type="entry name" value="TRANSCRIPTIONAL REGULATOR REDD"/>
    <property type="match status" value="1"/>
</dbReference>
<protein>
    <recommendedName>
        <fullName evidence="7">OmpR/PhoB-type domain-containing protein</fullName>
    </recommendedName>
</protein>
<evidence type="ECO:0000313" key="8">
    <source>
        <dbReference type="EMBL" id="OWV01338.1"/>
    </source>
</evidence>
<dbReference type="AlphaFoldDB" id="A0A246RF26"/>
<keyword evidence="2" id="KW-0805">Transcription regulation</keyword>
<comment type="similarity">
    <text evidence="1">Belongs to the AfsR/DnrI/RedD regulatory family.</text>
</comment>
<dbReference type="InterPro" id="IPR001867">
    <property type="entry name" value="OmpR/PhoB-type_DNA-bd"/>
</dbReference>
<reference evidence="8 9" key="1">
    <citation type="submission" date="2017-03" db="EMBL/GenBank/DDBJ databases">
        <title>Whole genome sequence of Micromonospora wenchangensis, isolated from mangrove soil.</title>
        <authorList>
            <person name="Yang H."/>
        </authorList>
    </citation>
    <scope>NUCLEOTIDE SEQUENCE [LARGE SCALE GENOMIC DNA]</scope>
    <source>
        <strain evidence="8 9">CCTCC AA 2012002</strain>
    </source>
</reference>
<dbReference type="SUPFAM" id="SSF46894">
    <property type="entry name" value="C-terminal effector domain of the bipartite response regulators"/>
    <property type="match status" value="1"/>
</dbReference>
<dbReference type="CDD" id="cd15831">
    <property type="entry name" value="BTAD"/>
    <property type="match status" value="1"/>
</dbReference>
<dbReference type="PROSITE" id="PS51755">
    <property type="entry name" value="OMPR_PHOB"/>
    <property type="match status" value="1"/>
</dbReference>
<dbReference type="PANTHER" id="PTHR35807">
    <property type="entry name" value="TRANSCRIPTIONAL REGULATOR REDD-RELATED"/>
    <property type="match status" value="1"/>
</dbReference>
<dbReference type="InterPro" id="IPR005158">
    <property type="entry name" value="BTAD"/>
</dbReference>
<dbReference type="GO" id="GO:0003677">
    <property type="term" value="F:DNA binding"/>
    <property type="evidence" value="ECO:0007669"/>
    <property type="project" value="UniProtKB-UniRule"/>
</dbReference>
<dbReference type="OrthoDB" id="3208838at2"/>
<dbReference type="SMART" id="SM01043">
    <property type="entry name" value="BTAD"/>
    <property type="match status" value="1"/>
</dbReference>
<keyword evidence="3 5" id="KW-0238">DNA-binding</keyword>
<evidence type="ECO:0000256" key="1">
    <source>
        <dbReference type="ARBA" id="ARBA00005820"/>
    </source>
</evidence>
<comment type="caution">
    <text evidence="8">The sequence shown here is derived from an EMBL/GenBank/DDBJ whole genome shotgun (WGS) entry which is preliminary data.</text>
</comment>
<dbReference type="GO" id="GO:0000160">
    <property type="term" value="P:phosphorelay signal transduction system"/>
    <property type="evidence" value="ECO:0007669"/>
    <property type="project" value="InterPro"/>
</dbReference>
<dbReference type="GO" id="GO:0006355">
    <property type="term" value="P:regulation of DNA-templated transcription"/>
    <property type="evidence" value="ECO:0007669"/>
    <property type="project" value="InterPro"/>
</dbReference>
<dbReference type="InterPro" id="IPR016032">
    <property type="entry name" value="Sig_transdc_resp-reg_C-effctor"/>
</dbReference>
<name>A0A246RF26_9ACTN</name>
<dbReference type="InterPro" id="IPR011990">
    <property type="entry name" value="TPR-like_helical_dom_sf"/>
</dbReference>
<accession>A0A246RF26</accession>
<dbReference type="InterPro" id="IPR051677">
    <property type="entry name" value="AfsR-DnrI-RedD_regulator"/>
</dbReference>
<keyword evidence="4" id="KW-0804">Transcription</keyword>
<evidence type="ECO:0000256" key="6">
    <source>
        <dbReference type="SAM" id="MobiDB-lite"/>
    </source>
</evidence>
<feature type="region of interest" description="Disordered" evidence="6">
    <location>
        <begin position="216"/>
        <end position="240"/>
    </location>
</feature>
<proteinExistence type="inferred from homology"/>
<gene>
    <name evidence="8" type="ORF">B5D80_26900</name>
</gene>
<sequence>MAVLTVNGNVLIPVERLAREVWPDEPPASAGNLIRQYVFRLRRSLPPSVGRAIITGPGGYKLRLARGDVDSHLFDANVVRGRAAFAAGRLDDAVRSLSEALAGWRGDPLADVDPSPSILAESRRLGERRLLAIEMRADAYLRLGWYDEAVEELAALVTLHPERERLRDMQMRALCQVGRRADALAVYRDLRQTLAEGVGIEPGPALQRLHRQVLDGDPALSEPSDARRSAAAGWSGAAYR</sequence>
<evidence type="ECO:0000256" key="4">
    <source>
        <dbReference type="ARBA" id="ARBA00023163"/>
    </source>
</evidence>
<dbReference type="InterPro" id="IPR036388">
    <property type="entry name" value="WH-like_DNA-bd_sf"/>
</dbReference>
<evidence type="ECO:0000256" key="2">
    <source>
        <dbReference type="ARBA" id="ARBA00023015"/>
    </source>
</evidence>
<dbReference type="EMBL" id="MZMV01000063">
    <property type="protein sequence ID" value="OWV01338.1"/>
    <property type="molecule type" value="Genomic_DNA"/>
</dbReference>
<feature type="domain" description="OmpR/PhoB-type" evidence="7">
    <location>
        <begin position="1"/>
        <end position="64"/>
    </location>
</feature>
<dbReference type="Gene3D" id="1.25.40.10">
    <property type="entry name" value="Tetratricopeptide repeat domain"/>
    <property type="match status" value="1"/>
</dbReference>
<dbReference type="Pfam" id="PF03704">
    <property type="entry name" value="BTAD"/>
    <property type="match status" value="1"/>
</dbReference>
<evidence type="ECO:0000256" key="3">
    <source>
        <dbReference type="ARBA" id="ARBA00023125"/>
    </source>
</evidence>
<feature type="DNA-binding region" description="OmpR/PhoB-type" evidence="5">
    <location>
        <begin position="1"/>
        <end position="64"/>
    </location>
</feature>
<feature type="compositionally biased region" description="Low complexity" evidence="6">
    <location>
        <begin position="229"/>
        <end position="240"/>
    </location>
</feature>
<evidence type="ECO:0000259" key="7">
    <source>
        <dbReference type="PROSITE" id="PS51755"/>
    </source>
</evidence>
<dbReference type="Proteomes" id="UP000197174">
    <property type="component" value="Unassembled WGS sequence"/>
</dbReference>
<keyword evidence="9" id="KW-1185">Reference proteome</keyword>
<evidence type="ECO:0000256" key="5">
    <source>
        <dbReference type="PROSITE-ProRule" id="PRU01091"/>
    </source>
</evidence>
<organism evidence="8 9">
    <name type="scientific">Micromonospora wenchangensis</name>
    <dbReference type="NCBI Taxonomy" id="1185415"/>
    <lineage>
        <taxon>Bacteria</taxon>
        <taxon>Bacillati</taxon>
        <taxon>Actinomycetota</taxon>
        <taxon>Actinomycetes</taxon>
        <taxon>Micromonosporales</taxon>
        <taxon>Micromonosporaceae</taxon>
        <taxon>Micromonospora</taxon>
    </lineage>
</organism>
<dbReference type="SUPFAM" id="SSF48452">
    <property type="entry name" value="TPR-like"/>
    <property type="match status" value="1"/>
</dbReference>
<evidence type="ECO:0000313" key="9">
    <source>
        <dbReference type="Proteomes" id="UP000197174"/>
    </source>
</evidence>
<dbReference type="Gene3D" id="1.10.10.10">
    <property type="entry name" value="Winged helix-like DNA-binding domain superfamily/Winged helix DNA-binding domain"/>
    <property type="match status" value="1"/>
</dbReference>